<evidence type="ECO:0000313" key="2">
    <source>
        <dbReference type="Proteomes" id="UP001172082"/>
    </source>
</evidence>
<dbReference type="SUPFAM" id="SSF48371">
    <property type="entry name" value="ARM repeat"/>
    <property type="match status" value="1"/>
</dbReference>
<accession>A0ABT8KJ70</accession>
<gene>
    <name evidence="1" type="ORF">QQ008_03030</name>
</gene>
<reference evidence="1" key="1">
    <citation type="submission" date="2023-06" db="EMBL/GenBank/DDBJ databases">
        <title>Genomic of Parafulvivirga corallium.</title>
        <authorList>
            <person name="Wang G."/>
        </authorList>
    </citation>
    <scope>NUCLEOTIDE SEQUENCE</scope>
    <source>
        <strain evidence="1">BMA10</strain>
    </source>
</reference>
<dbReference type="EMBL" id="JAUJEA010000001">
    <property type="protein sequence ID" value="MDN5200309.1"/>
    <property type="molecule type" value="Genomic_DNA"/>
</dbReference>
<dbReference type="Proteomes" id="UP001172082">
    <property type="component" value="Unassembled WGS sequence"/>
</dbReference>
<sequence length="236" mass="26842">MMTVDEILSELKAYGNQSTKKVLMNHGVKEPFYGVKIQDMKKIVKKVKKDYERSLELYDTGISDAMYLAGLIADENKMTKKDLNKWVKGAYWYMLSEYTVPWITSESKYGYELGLEWIKSDDESIASAGWSTLSNLASIKRDEELDIKMFDELLDHIEKNIHQSQNRVRYAMNGFIIAMGAYIPALTEKALKVGKNVGKVNVDVGGTACKVPLASEYIKKVQDKGRIGKKRKMARC</sequence>
<dbReference type="PANTHER" id="PTHR41291">
    <property type="entry name" value="DNA ALKYLATION REPAIR PROTEIN"/>
    <property type="match status" value="1"/>
</dbReference>
<organism evidence="1 2">
    <name type="scientific">Splendidivirga corallicola</name>
    <dbReference type="NCBI Taxonomy" id="3051826"/>
    <lineage>
        <taxon>Bacteria</taxon>
        <taxon>Pseudomonadati</taxon>
        <taxon>Bacteroidota</taxon>
        <taxon>Cytophagia</taxon>
        <taxon>Cytophagales</taxon>
        <taxon>Splendidivirgaceae</taxon>
        <taxon>Splendidivirga</taxon>
    </lineage>
</organism>
<dbReference type="InterPro" id="IPR014825">
    <property type="entry name" value="DNA_alkylation"/>
</dbReference>
<evidence type="ECO:0000313" key="1">
    <source>
        <dbReference type="EMBL" id="MDN5200309.1"/>
    </source>
</evidence>
<comment type="caution">
    <text evidence="1">The sequence shown here is derived from an EMBL/GenBank/DDBJ whole genome shotgun (WGS) entry which is preliminary data.</text>
</comment>
<dbReference type="InterPro" id="IPR016024">
    <property type="entry name" value="ARM-type_fold"/>
</dbReference>
<dbReference type="CDD" id="cd06561">
    <property type="entry name" value="AlkD_like"/>
    <property type="match status" value="1"/>
</dbReference>
<dbReference type="RefSeq" id="WP_346750334.1">
    <property type="nucleotide sequence ID" value="NZ_JAUJEA010000001.1"/>
</dbReference>
<name>A0ABT8KJ70_9BACT</name>
<proteinExistence type="predicted"/>
<dbReference type="PANTHER" id="PTHR41291:SF1">
    <property type="entry name" value="DNA ALKYLATION REPAIR PROTEIN"/>
    <property type="match status" value="1"/>
</dbReference>
<protein>
    <submittedName>
        <fullName evidence="1">DNA alkylation repair protein</fullName>
    </submittedName>
</protein>
<dbReference type="Gene3D" id="1.25.10.90">
    <property type="match status" value="1"/>
</dbReference>
<dbReference type="Pfam" id="PF08713">
    <property type="entry name" value="DNA_alkylation"/>
    <property type="match status" value="1"/>
</dbReference>
<keyword evidence="2" id="KW-1185">Reference proteome</keyword>